<feature type="region of interest" description="Disordered" evidence="1">
    <location>
        <begin position="363"/>
        <end position="406"/>
    </location>
</feature>
<evidence type="ECO:0000313" key="2">
    <source>
        <dbReference type="EMBL" id="PWF22671.1"/>
    </source>
</evidence>
<evidence type="ECO:0000256" key="1">
    <source>
        <dbReference type="SAM" id="MobiDB-lite"/>
    </source>
</evidence>
<comment type="caution">
    <text evidence="2">The sequence shown here is derived from an EMBL/GenBank/DDBJ whole genome shotgun (WGS) entry which is preliminary data.</text>
</comment>
<dbReference type="EMBL" id="QETA01000004">
    <property type="protein sequence ID" value="PWF22671.1"/>
    <property type="molecule type" value="Genomic_DNA"/>
</dbReference>
<feature type="region of interest" description="Disordered" evidence="1">
    <location>
        <begin position="438"/>
        <end position="481"/>
    </location>
</feature>
<feature type="compositionally biased region" description="Low complexity" evidence="1">
    <location>
        <begin position="459"/>
        <end position="473"/>
    </location>
</feature>
<feature type="compositionally biased region" description="Low complexity" evidence="1">
    <location>
        <begin position="262"/>
        <end position="297"/>
    </location>
</feature>
<feature type="compositionally biased region" description="Low complexity" evidence="1">
    <location>
        <begin position="363"/>
        <end position="375"/>
    </location>
</feature>
<gene>
    <name evidence="2" type="ORF">DD235_11385</name>
</gene>
<keyword evidence="3" id="KW-1185">Reference proteome</keyword>
<organism evidence="2 3">
    <name type="scientific">Corticimicrobacter populi</name>
    <dbReference type="NCBI Taxonomy" id="2175229"/>
    <lineage>
        <taxon>Bacteria</taxon>
        <taxon>Pseudomonadati</taxon>
        <taxon>Pseudomonadota</taxon>
        <taxon>Betaproteobacteria</taxon>
        <taxon>Burkholderiales</taxon>
        <taxon>Alcaligenaceae</taxon>
        <taxon>Corticimicrobacter</taxon>
    </lineage>
</organism>
<dbReference type="AlphaFoldDB" id="A0A2V1JYF7"/>
<accession>A0A2V1JYF7</accession>
<dbReference type="Pfam" id="PF11339">
    <property type="entry name" value="DUF3141"/>
    <property type="match status" value="1"/>
</dbReference>
<proteinExistence type="predicted"/>
<sequence length="481" mass="49562">MARLSACEQELRDQMRDHQTFNPLGEFFRHLTPPAGTAGLPGPWAAYEYALDAWQRSVLLLDVLRQRANRPGNNKAETAAAQDSDAEAVLGQEAARLLAALQRLSEVDAAHYEQHVRPLLEKTLTPVFAHLLIERQVLRLDDAVFSDRNPLMQGVAQLAATVRAERHPAGSDNPYLLLQQQLSSLLTDALHTYADLRDQAVEQVFLTLRALPEWPRLPDFVQGTQPAATKFKASVPAAQAEAPAKAIAKPAADVKVPVAKKTVPGKPAAAAKSAKSPATKPVGTTPAVSAPSKPAAARGVKPSRPQPASQQASLPGVAERPAGAIPAAVSSDTAQPAVAAVPAAAPPSPVAAPTVSAPAAVASPVTAKATDAATPPAAPRPVARPAPSAQARPDAKPVTPVASTPKPVVKKTVAAPGSKTAAATPAAAMAATIAALATPVEKTVPARASASPRSKKPAAKPAAAKSGTAAKPGLPVKPRKR</sequence>
<feature type="region of interest" description="Disordered" evidence="1">
    <location>
        <begin position="262"/>
        <end position="319"/>
    </location>
</feature>
<name>A0A2V1JYF7_9BURK</name>
<protein>
    <submittedName>
        <fullName evidence="2">Uncharacterized protein</fullName>
    </submittedName>
</protein>
<reference evidence="3" key="1">
    <citation type="submission" date="2018-05" db="EMBL/GenBank/DDBJ databases">
        <authorList>
            <person name="Li Y."/>
        </authorList>
    </citation>
    <scope>NUCLEOTIDE SEQUENCE [LARGE SCALE GENOMIC DNA]</scope>
    <source>
        <strain evidence="3">3d-2-2</strain>
    </source>
</reference>
<evidence type="ECO:0000313" key="3">
    <source>
        <dbReference type="Proteomes" id="UP000245212"/>
    </source>
</evidence>
<dbReference type="InterPro" id="IPR024501">
    <property type="entry name" value="DUF3141"/>
</dbReference>
<dbReference type="Proteomes" id="UP000245212">
    <property type="component" value="Unassembled WGS sequence"/>
</dbReference>
<feature type="compositionally biased region" description="Low complexity" evidence="1">
    <location>
        <begin position="438"/>
        <end position="452"/>
    </location>
</feature>